<feature type="region of interest" description="Disordered" evidence="1">
    <location>
        <begin position="59"/>
        <end position="82"/>
    </location>
</feature>
<accession>A0A2D2AYP7</accession>
<sequence>MLAAATFLSTGSAVACVMEAPLPGETAEAAQARWRSEAQASALRTQRDLWTQADRVFVATAAEPEPPEAPRYDPRRDGPPRPPRLVMVDVNGFERTMILTPSTALKGAPPLRAFEVIDSAAMTTCGYRFRFNSGGLSDKEPVVVFSTGAYPTRDRVLDALSFERIVDPEIRAALDRAGAAR</sequence>
<protein>
    <submittedName>
        <fullName evidence="2">Uncharacterized protein</fullName>
    </submittedName>
</protein>
<dbReference type="AlphaFoldDB" id="A0A2D2AYP7"/>
<dbReference type="KEGG" id="cmb:CSW64_12290"/>
<proteinExistence type="predicted"/>
<evidence type="ECO:0000313" key="3">
    <source>
        <dbReference type="Proteomes" id="UP000228945"/>
    </source>
</evidence>
<name>A0A2D2AYP7_9CAUL</name>
<gene>
    <name evidence="2" type="ORF">CSW64_12290</name>
</gene>
<evidence type="ECO:0000313" key="2">
    <source>
        <dbReference type="EMBL" id="ATQ43138.1"/>
    </source>
</evidence>
<evidence type="ECO:0000256" key="1">
    <source>
        <dbReference type="SAM" id="MobiDB-lite"/>
    </source>
</evidence>
<dbReference type="Proteomes" id="UP000228945">
    <property type="component" value="Chromosome"/>
</dbReference>
<dbReference type="RefSeq" id="WP_099622389.1">
    <property type="nucleotide sequence ID" value="NZ_CP024201.1"/>
</dbReference>
<reference evidence="2 3" key="1">
    <citation type="submission" date="2017-10" db="EMBL/GenBank/DDBJ databases">
        <title>Genome sequence of Caulobacter mirabilis FWC38.</title>
        <authorList>
            <person name="Fiebig A."/>
            <person name="Crosson S."/>
        </authorList>
    </citation>
    <scope>NUCLEOTIDE SEQUENCE [LARGE SCALE GENOMIC DNA]</scope>
    <source>
        <strain evidence="2 3">FWC 38</strain>
    </source>
</reference>
<keyword evidence="3" id="KW-1185">Reference proteome</keyword>
<organism evidence="2 3">
    <name type="scientific">Caulobacter mirabilis</name>
    <dbReference type="NCBI Taxonomy" id="69666"/>
    <lineage>
        <taxon>Bacteria</taxon>
        <taxon>Pseudomonadati</taxon>
        <taxon>Pseudomonadota</taxon>
        <taxon>Alphaproteobacteria</taxon>
        <taxon>Caulobacterales</taxon>
        <taxon>Caulobacteraceae</taxon>
        <taxon>Caulobacter</taxon>
    </lineage>
</organism>
<feature type="compositionally biased region" description="Basic and acidic residues" evidence="1">
    <location>
        <begin position="68"/>
        <end position="79"/>
    </location>
</feature>
<dbReference type="EMBL" id="CP024201">
    <property type="protein sequence ID" value="ATQ43138.1"/>
    <property type="molecule type" value="Genomic_DNA"/>
</dbReference>